<evidence type="ECO:0000256" key="4">
    <source>
        <dbReference type="ARBA" id="ARBA00022692"/>
    </source>
</evidence>
<gene>
    <name evidence="10" type="ORF">SASPL_145238</name>
</gene>
<dbReference type="AlphaFoldDB" id="A0A8X8Z866"/>
<dbReference type="InterPro" id="IPR056462">
    <property type="entry name" value="HAD_RAM2/GPAT1-8"/>
</dbReference>
<evidence type="ECO:0000256" key="8">
    <source>
        <dbReference type="SAM" id="Coils"/>
    </source>
</evidence>
<evidence type="ECO:0000256" key="3">
    <source>
        <dbReference type="ARBA" id="ARBA00022679"/>
    </source>
</evidence>
<dbReference type="Pfam" id="PF23270">
    <property type="entry name" value="HAD_RAM2_N"/>
    <property type="match status" value="1"/>
</dbReference>
<name>A0A8X8Z866_SALSN</name>
<feature type="domain" description="Glycerol-3-phosphate acyltransferase RAM2/GPAT1-8 HAD-like" evidence="9">
    <location>
        <begin position="145"/>
        <end position="189"/>
    </location>
</feature>
<dbReference type="GO" id="GO:0016791">
    <property type="term" value="F:phosphatase activity"/>
    <property type="evidence" value="ECO:0007669"/>
    <property type="project" value="TreeGrafter"/>
</dbReference>
<keyword evidence="4" id="KW-0812">Transmembrane</keyword>
<protein>
    <recommendedName>
        <fullName evidence="9">Glycerol-3-phosphate acyltransferase RAM2/GPAT1-8 HAD-like domain-containing protein</fullName>
    </recommendedName>
</protein>
<evidence type="ECO:0000259" key="9">
    <source>
        <dbReference type="Pfam" id="PF23270"/>
    </source>
</evidence>
<comment type="similarity">
    <text evidence="2">Belongs to the GPAT/DAPAT family.</text>
</comment>
<evidence type="ECO:0000313" key="10">
    <source>
        <dbReference type="EMBL" id="KAG6394649.1"/>
    </source>
</evidence>
<accession>A0A8X8Z866</accession>
<proteinExistence type="inferred from homology"/>
<dbReference type="PANTHER" id="PTHR15486">
    <property type="entry name" value="ANCIENT UBIQUITOUS PROTEIN"/>
    <property type="match status" value="1"/>
</dbReference>
<reference evidence="10" key="1">
    <citation type="submission" date="2018-01" db="EMBL/GenBank/DDBJ databases">
        <authorList>
            <person name="Mao J.F."/>
        </authorList>
    </citation>
    <scope>NUCLEOTIDE SEQUENCE</scope>
    <source>
        <strain evidence="10">Huo1</strain>
        <tissue evidence="10">Leaf</tissue>
    </source>
</reference>
<keyword evidence="7" id="KW-0012">Acyltransferase</keyword>
<keyword evidence="5" id="KW-1133">Transmembrane helix</keyword>
<feature type="coiled-coil region" evidence="8">
    <location>
        <begin position="15"/>
        <end position="42"/>
    </location>
</feature>
<keyword evidence="11" id="KW-1185">Reference proteome</keyword>
<dbReference type="GO" id="GO:0090447">
    <property type="term" value="F:glycerol-3-phosphate 2-O-acyltransferase activity"/>
    <property type="evidence" value="ECO:0007669"/>
    <property type="project" value="TreeGrafter"/>
</dbReference>
<dbReference type="Proteomes" id="UP000298416">
    <property type="component" value="Unassembled WGS sequence"/>
</dbReference>
<evidence type="ECO:0000313" key="11">
    <source>
        <dbReference type="Proteomes" id="UP000298416"/>
    </source>
</evidence>
<evidence type="ECO:0000256" key="5">
    <source>
        <dbReference type="ARBA" id="ARBA00022989"/>
    </source>
</evidence>
<evidence type="ECO:0000256" key="6">
    <source>
        <dbReference type="ARBA" id="ARBA00023136"/>
    </source>
</evidence>
<evidence type="ECO:0000256" key="1">
    <source>
        <dbReference type="ARBA" id="ARBA00004370"/>
    </source>
</evidence>
<keyword evidence="8" id="KW-0175">Coiled coil</keyword>
<organism evidence="10">
    <name type="scientific">Salvia splendens</name>
    <name type="common">Scarlet sage</name>
    <dbReference type="NCBI Taxonomy" id="180675"/>
    <lineage>
        <taxon>Eukaryota</taxon>
        <taxon>Viridiplantae</taxon>
        <taxon>Streptophyta</taxon>
        <taxon>Embryophyta</taxon>
        <taxon>Tracheophyta</taxon>
        <taxon>Spermatophyta</taxon>
        <taxon>Magnoliopsida</taxon>
        <taxon>eudicotyledons</taxon>
        <taxon>Gunneridae</taxon>
        <taxon>Pentapetalae</taxon>
        <taxon>asterids</taxon>
        <taxon>lamiids</taxon>
        <taxon>Lamiales</taxon>
        <taxon>Lamiaceae</taxon>
        <taxon>Nepetoideae</taxon>
        <taxon>Mentheae</taxon>
        <taxon>Salviinae</taxon>
        <taxon>Salvia</taxon>
        <taxon>Salvia subgen. Calosphace</taxon>
        <taxon>core Calosphace</taxon>
    </lineage>
</organism>
<comment type="caution">
    <text evidence="10">The sequence shown here is derived from an EMBL/GenBank/DDBJ whole genome shotgun (WGS) entry which is preliminary data.</text>
</comment>
<keyword evidence="3" id="KW-0808">Transferase</keyword>
<dbReference type="GO" id="GO:0010143">
    <property type="term" value="P:cutin biosynthetic process"/>
    <property type="evidence" value="ECO:0007669"/>
    <property type="project" value="TreeGrafter"/>
</dbReference>
<dbReference type="GO" id="GO:0016020">
    <property type="term" value="C:membrane"/>
    <property type="evidence" value="ECO:0007669"/>
    <property type="project" value="UniProtKB-SubCell"/>
</dbReference>
<keyword evidence="6" id="KW-0472">Membrane</keyword>
<comment type="subcellular location">
    <subcellularLocation>
        <location evidence="1">Membrane</location>
    </subcellularLocation>
</comment>
<evidence type="ECO:0000256" key="2">
    <source>
        <dbReference type="ARBA" id="ARBA00007937"/>
    </source>
</evidence>
<dbReference type="PANTHER" id="PTHR15486:SF70">
    <property type="entry name" value="GLYCEROL-3-PHOSPHATE ACYLTRANSFERASE 8-RELATED"/>
    <property type="match status" value="1"/>
</dbReference>
<sequence>MYVGEKTKQAGETIKSTAQEGIQALRQRNVELERELRSSLEEELRILMHHQQQRRRQFRGRRVEFEFCGFVTNLLADLDAEMLEIRAGDDEEMINQNQMDQLKPSPLNSRSLTPISFIERAATVYADCTSIVYGSTTYSSNRHSIAADLDGTLLISRSSFPYFMLVAIEVGRLLRSLILVLAFPLIAVSQ</sequence>
<dbReference type="EMBL" id="PNBA02000017">
    <property type="protein sequence ID" value="KAG6394649.1"/>
    <property type="molecule type" value="Genomic_DNA"/>
</dbReference>
<evidence type="ECO:0000256" key="7">
    <source>
        <dbReference type="ARBA" id="ARBA00023315"/>
    </source>
</evidence>
<reference evidence="10" key="2">
    <citation type="submission" date="2020-08" db="EMBL/GenBank/DDBJ databases">
        <title>Plant Genome Project.</title>
        <authorList>
            <person name="Zhang R.-G."/>
        </authorList>
    </citation>
    <scope>NUCLEOTIDE SEQUENCE</scope>
    <source>
        <strain evidence="10">Huo1</strain>
        <tissue evidence="10">Leaf</tissue>
    </source>
</reference>